<feature type="transmembrane region" description="Helical" evidence="1">
    <location>
        <begin position="5"/>
        <end position="25"/>
    </location>
</feature>
<feature type="transmembrane region" description="Helical" evidence="1">
    <location>
        <begin position="96"/>
        <end position="116"/>
    </location>
</feature>
<keyword evidence="1" id="KW-1133">Transmembrane helix</keyword>
<dbReference type="EMBL" id="SMRT01000003">
    <property type="protein sequence ID" value="TDF98904.1"/>
    <property type="molecule type" value="Genomic_DNA"/>
</dbReference>
<gene>
    <name evidence="2" type="ORF">E1757_10360</name>
</gene>
<sequence>MGANLIKIASVYFVVGVLFGMFMSISHKFEFASVHAHINLVGWVSLALAGFVYHVFPKAAGSALGKLHFWLHNIGLPIMMIGLVLLVSGVPGTEPIVATGGTITAIAVILFMINVLKNVSASKDQSITPNKTTSM</sequence>
<dbReference type="Gene3D" id="1.20.210.10">
    <property type="entry name" value="Cytochrome c oxidase-like, subunit I domain"/>
    <property type="match status" value="1"/>
</dbReference>
<evidence type="ECO:0000256" key="1">
    <source>
        <dbReference type="SAM" id="Phobius"/>
    </source>
</evidence>
<keyword evidence="1" id="KW-0472">Membrane</keyword>
<organism evidence="2 3">
    <name type="scientific">Paenibacillus piri</name>
    <dbReference type="NCBI Taxonomy" id="2547395"/>
    <lineage>
        <taxon>Bacteria</taxon>
        <taxon>Bacillati</taxon>
        <taxon>Bacillota</taxon>
        <taxon>Bacilli</taxon>
        <taxon>Bacillales</taxon>
        <taxon>Paenibacillaceae</taxon>
        <taxon>Paenibacillus</taxon>
    </lineage>
</organism>
<dbReference type="AlphaFoldDB" id="A0A4V2ZTY6"/>
<keyword evidence="3" id="KW-1185">Reference proteome</keyword>
<dbReference type="RefSeq" id="WP_133227420.1">
    <property type="nucleotide sequence ID" value="NZ_SMRT01000003.1"/>
</dbReference>
<feature type="transmembrane region" description="Helical" evidence="1">
    <location>
        <begin position="68"/>
        <end position="90"/>
    </location>
</feature>
<feature type="transmembrane region" description="Helical" evidence="1">
    <location>
        <begin position="37"/>
        <end position="56"/>
    </location>
</feature>
<dbReference type="SUPFAM" id="SSF81442">
    <property type="entry name" value="Cytochrome c oxidase subunit I-like"/>
    <property type="match status" value="1"/>
</dbReference>
<name>A0A4V2ZTY6_9BACL</name>
<dbReference type="InterPro" id="IPR036927">
    <property type="entry name" value="Cyt_c_oxase-like_su1_sf"/>
</dbReference>
<accession>A0A4V2ZTY6</accession>
<reference evidence="2 3" key="1">
    <citation type="submission" date="2019-03" db="EMBL/GenBank/DDBJ databases">
        <title>This is whole genome sequence of Paenibacillus sp MS74 strain.</title>
        <authorList>
            <person name="Trinh H.N."/>
        </authorList>
    </citation>
    <scope>NUCLEOTIDE SEQUENCE [LARGE SCALE GENOMIC DNA]</scope>
    <source>
        <strain evidence="2 3">MS74</strain>
    </source>
</reference>
<proteinExistence type="predicted"/>
<protein>
    <submittedName>
        <fullName evidence="2">Cytochrome-c oxidase</fullName>
    </submittedName>
</protein>
<dbReference type="Proteomes" id="UP000295636">
    <property type="component" value="Unassembled WGS sequence"/>
</dbReference>
<evidence type="ECO:0000313" key="3">
    <source>
        <dbReference type="Proteomes" id="UP000295636"/>
    </source>
</evidence>
<keyword evidence="1" id="KW-0812">Transmembrane</keyword>
<dbReference type="OrthoDB" id="9808748at2"/>
<evidence type="ECO:0000313" key="2">
    <source>
        <dbReference type="EMBL" id="TDF98904.1"/>
    </source>
</evidence>
<comment type="caution">
    <text evidence="2">The sequence shown here is derived from an EMBL/GenBank/DDBJ whole genome shotgun (WGS) entry which is preliminary data.</text>
</comment>